<evidence type="ECO:0000256" key="1">
    <source>
        <dbReference type="SAM" id="SignalP"/>
    </source>
</evidence>
<sequence length="128" mass="14008">MGKNGCCGLSLCIIFFLFFLSFSSIANSAVWAKPGCHVVGHTRKIRIPNCVEFQMTTNACRGFCESWAVPTTLEALLVNPNQPITSVAQCCNMMETEDIQVSVLCLGGIKELTFKSAKSCSCFHCKKD</sequence>
<dbReference type="InterPro" id="IPR029034">
    <property type="entry name" value="Cystine-knot_cytokine"/>
</dbReference>
<evidence type="ECO:0000313" key="3">
    <source>
        <dbReference type="RefSeq" id="XP_015608427.1"/>
    </source>
</evidence>
<dbReference type="InterPro" id="IPR052680">
    <property type="entry name" value="Glyco_Hormone_Alpha"/>
</dbReference>
<dbReference type="GO" id="GO:0007166">
    <property type="term" value="P:cell surface receptor signaling pathway"/>
    <property type="evidence" value="ECO:0007669"/>
    <property type="project" value="TreeGrafter"/>
</dbReference>
<dbReference type="FunFam" id="2.10.90.10:FF:000049">
    <property type="entry name" value="Glycoprotein hormone alpha 2"/>
    <property type="match status" value="1"/>
</dbReference>
<feature type="signal peptide" evidence="1">
    <location>
        <begin position="1"/>
        <end position="28"/>
    </location>
</feature>
<dbReference type="Gene3D" id="2.10.90.10">
    <property type="entry name" value="Cystine-knot cytokines"/>
    <property type="match status" value="1"/>
</dbReference>
<dbReference type="GeneID" id="107274144"/>
<protein>
    <submittedName>
        <fullName evidence="3">Thyrostimulin alpha-2 subunit</fullName>
    </submittedName>
</protein>
<dbReference type="PANTHER" id="PTHR31129">
    <property type="entry name" value="GLYCOPROTEIN HORMONE ALPHA-2"/>
    <property type="match status" value="1"/>
</dbReference>
<dbReference type="CTD" id="5740142"/>
<dbReference type="RefSeq" id="XP_015608427.1">
    <property type="nucleotide sequence ID" value="XM_015752941.2"/>
</dbReference>
<organism evidence="2 3">
    <name type="scientific">Cephus cinctus</name>
    <name type="common">Wheat stem sawfly</name>
    <dbReference type="NCBI Taxonomy" id="211228"/>
    <lineage>
        <taxon>Eukaryota</taxon>
        <taxon>Metazoa</taxon>
        <taxon>Ecdysozoa</taxon>
        <taxon>Arthropoda</taxon>
        <taxon>Hexapoda</taxon>
        <taxon>Insecta</taxon>
        <taxon>Pterygota</taxon>
        <taxon>Neoptera</taxon>
        <taxon>Endopterygota</taxon>
        <taxon>Hymenoptera</taxon>
        <taxon>Cephoidea</taxon>
        <taxon>Cephidae</taxon>
        <taxon>Cephus</taxon>
    </lineage>
</organism>
<accession>A0AAJ7FU61</accession>
<keyword evidence="1" id="KW-0732">Signal</keyword>
<dbReference type="Proteomes" id="UP000694920">
    <property type="component" value="Unplaced"/>
</dbReference>
<gene>
    <name evidence="3" type="primary">LOC107274144</name>
</gene>
<feature type="chain" id="PRO_5042527247" evidence="1">
    <location>
        <begin position="29"/>
        <end position="128"/>
    </location>
</feature>
<dbReference type="AlphaFoldDB" id="A0AAJ7FU61"/>
<dbReference type="PANTHER" id="PTHR31129:SF2">
    <property type="entry name" value="GLYCOPROTEIN HORMONE ALPHA-2"/>
    <property type="match status" value="1"/>
</dbReference>
<name>A0AAJ7FU61_CEPCN</name>
<reference evidence="3" key="1">
    <citation type="submission" date="2025-08" db="UniProtKB">
        <authorList>
            <consortium name="RefSeq"/>
        </authorList>
    </citation>
    <scope>IDENTIFICATION</scope>
</reference>
<dbReference type="GO" id="GO:0005615">
    <property type="term" value="C:extracellular space"/>
    <property type="evidence" value="ECO:0007669"/>
    <property type="project" value="TreeGrafter"/>
</dbReference>
<proteinExistence type="predicted"/>
<dbReference type="KEGG" id="ccin:107274144"/>
<dbReference type="GO" id="GO:0051427">
    <property type="term" value="F:hormone receptor binding"/>
    <property type="evidence" value="ECO:0007669"/>
    <property type="project" value="TreeGrafter"/>
</dbReference>
<evidence type="ECO:0000313" key="2">
    <source>
        <dbReference type="Proteomes" id="UP000694920"/>
    </source>
</evidence>
<keyword evidence="2" id="KW-1185">Reference proteome</keyword>